<evidence type="ECO:0000259" key="10">
    <source>
        <dbReference type="PROSITE" id="PS50893"/>
    </source>
</evidence>
<dbReference type="GO" id="GO:0016887">
    <property type="term" value="F:ATP hydrolysis activity"/>
    <property type="evidence" value="ECO:0007669"/>
    <property type="project" value="InterPro"/>
</dbReference>
<keyword evidence="8 9" id="KW-0472">Membrane</keyword>
<feature type="transmembrane region" description="Helical" evidence="9">
    <location>
        <begin position="30"/>
        <end position="48"/>
    </location>
</feature>
<dbReference type="InterPro" id="IPR039421">
    <property type="entry name" value="Type_1_exporter"/>
</dbReference>
<feature type="transmembrane region" description="Helical" evidence="9">
    <location>
        <begin position="133"/>
        <end position="152"/>
    </location>
</feature>
<protein>
    <submittedName>
        <fullName evidence="12">ATP-binding cassette, subfamily B/ATP-binding cassette, subfamily B, MsbA</fullName>
    </submittedName>
</protein>
<feature type="transmembrane region" description="Helical" evidence="9">
    <location>
        <begin position="220"/>
        <end position="242"/>
    </location>
</feature>
<reference evidence="13" key="1">
    <citation type="submission" date="2016-10" db="EMBL/GenBank/DDBJ databases">
        <authorList>
            <person name="Varghese N."/>
            <person name="Submissions S."/>
        </authorList>
    </citation>
    <scope>NUCLEOTIDE SEQUENCE [LARGE SCALE GENOMIC DNA]</scope>
    <source>
        <strain evidence="13">DSM 100420</strain>
    </source>
</reference>
<feature type="domain" description="ABC transporter" evidence="10">
    <location>
        <begin position="311"/>
        <end position="544"/>
    </location>
</feature>
<dbReference type="InterPro" id="IPR017871">
    <property type="entry name" value="ABC_transporter-like_CS"/>
</dbReference>
<keyword evidence="3" id="KW-1003">Cell membrane</keyword>
<evidence type="ECO:0000256" key="4">
    <source>
        <dbReference type="ARBA" id="ARBA00022692"/>
    </source>
</evidence>
<keyword evidence="2" id="KW-0813">Transport</keyword>
<dbReference type="PROSITE" id="PS50893">
    <property type="entry name" value="ABC_TRANSPORTER_2"/>
    <property type="match status" value="1"/>
</dbReference>
<dbReference type="CDD" id="cd18552">
    <property type="entry name" value="ABC_6TM_MsbA_like"/>
    <property type="match status" value="1"/>
</dbReference>
<evidence type="ECO:0000313" key="13">
    <source>
        <dbReference type="Proteomes" id="UP000198914"/>
    </source>
</evidence>
<organism evidence="12 13">
    <name type="scientific">Jannaschia faecimaris</name>
    <dbReference type="NCBI Taxonomy" id="1244108"/>
    <lineage>
        <taxon>Bacteria</taxon>
        <taxon>Pseudomonadati</taxon>
        <taxon>Pseudomonadota</taxon>
        <taxon>Alphaproteobacteria</taxon>
        <taxon>Rhodobacterales</taxon>
        <taxon>Roseobacteraceae</taxon>
        <taxon>Jannaschia</taxon>
    </lineage>
</organism>
<dbReference type="FunFam" id="3.40.50.300:FF:000221">
    <property type="entry name" value="Multidrug ABC transporter ATP-binding protein"/>
    <property type="match status" value="1"/>
</dbReference>
<dbReference type="GO" id="GO:0034040">
    <property type="term" value="F:ATPase-coupled lipid transmembrane transporter activity"/>
    <property type="evidence" value="ECO:0007669"/>
    <property type="project" value="TreeGrafter"/>
</dbReference>
<evidence type="ECO:0000256" key="8">
    <source>
        <dbReference type="ARBA" id="ARBA00023136"/>
    </source>
</evidence>
<proteinExistence type="predicted"/>
<evidence type="ECO:0000256" key="5">
    <source>
        <dbReference type="ARBA" id="ARBA00022741"/>
    </source>
</evidence>
<dbReference type="GO" id="GO:0005524">
    <property type="term" value="F:ATP binding"/>
    <property type="evidence" value="ECO:0007669"/>
    <property type="project" value="UniProtKB-KW"/>
</dbReference>
<dbReference type="GO" id="GO:0140359">
    <property type="term" value="F:ABC-type transporter activity"/>
    <property type="evidence" value="ECO:0007669"/>
    <property type="project" value="InterPro"/>
</dbReference>
<dbReference type="InterPro" id="IPR027417">
    <property type="entry name" value="P-loop_NTPase"/>
</dbReference>
<dbReference type="InterPro" id="IPR036640">
    <property type="entry name" value="ABC1_TM_sf"/>
</dbReference>
<dbReference type="InterPro" id="IPR003439">
    <property type="entry name" value="ABC_transporter-like_ATP-bd"/>
</dbReference>
<evidence type="ECO:0000256" key="9">
    <source>
        <dbReference type="SAM" id="Phobius"/>
    </source>
</evidence>
<dbReference type="PANTHER" id="PTHR24221:SF654">
    <property type="entry name" value="ATP-BINDING CASSETTE SUB-FAMILY B MEMBER 6"/>
    <property type="match status" value="1"/>
</dbReference>
<evidence type="ECO:0000313" key="12">
    <source>
        <dbReference type="EMBL" id="SDY29218.1"/>
    </source>
</evidence>
<dbReference type="RefSeq" id="WP_092640547.1">
    <property type="nucleotide sequence ID" value="NZ_FNPX01000001.1"/>
</dbReference>
<gene>
    <name evidence="12" type="ORF">SAMN05444004_10160</name>
</gene>
<dbReference type="InterPro" id="IPR011527">
    <property type="entry name" value="ABC1_TM_dom"/>
</dbReference>
<dbReference type="SMART" id="SM00382">
    <property type="entry name" value="AAA"/>
    <property type="match status" value="1"/>
</dbReference>
<evidence type="ECO:0000256" key="2">
    <source>
        <dbReference type="ARBA" id="ARBA00022448"/>
    </source>
</evidence>
<keyword evidence="4 9" id="KW-0812">Transmembrane</keyword>
<name>A0A1H3IQ34_9RHOB</name>
<sequence length="551" mass="59699">MSVEGGTVGVLAWMLEPMFDLVFVEGRADAVTWVGIAILSLFVVRGVAGVAQRIVMARVAFTASSSLQQDLLSHVLRLDAAYFSANSPGQLIERVQGDVQAIQTMWVQLITGVGRDAVGLISLMVVALSVDPVWTAVAVIGAPLLVAPSLIVQRYIRKKAFRLRDIAGRRTTRLDEIFHGITPIKLNAMEAYQQDRFRVATDDMVRATIRTQAGQATVPALVDFAIGFGFFAVLLSGGPQIIAGEKTVGEFMAFFTAMSLAFQPLRRLANMSGAWQTMNASLERIYALRDTVPTIVDPVTPAEARPASTDVVFRDVHLAYGDNPVLRGVDFTVPAGTTTALVGLSGAGKSTVFNVLTRMVDPETGQVTIGGRDVQAYRLGDLRGLFSVVSQDTLLFDETLRENLLLGRLDLSEAALKDALDAAHVSEFVADLPLGLETQAGPRGSNLSGGQRQRVAIARALLRDTPILLLDEATSALDTKSERLVQEALSRLSQRRTTLVIAHRLSTIREADQILVLDKGRVVERGTHDELLDRGGLYTQLHRMQFGADQG</sequence>
<evidence type="ECO:0000256" key="6">
    <source>
        <dbReference type="ARBA" id="ARBA00022840"/>
    </source>
</evidence>
<feature type="transmembrane region" description="Helical" evidence="9">
    <location>
        <begin position="106"/>
        <end position="127"/>
    </location>
</feature>
<dbReference type="InterPro" id="IPR003593">
    <property type="entry name" value="AAA+_ATPase"/>
</dbReference>
<keyword evidence="5" id="KW-0547">Nucleotide-binding</keyword>
<dbReference type="Proteomes" id="UP000198914">
    <property type="component" value="Unassembled WGS sequence"/>
</dbReference>
<keyword evidence="7 9" id="KW-1133">Transmembrane helix</keyword>
<keyword evidence="13" id="KW-1185">Reference proteome</keyword>
<keyword evidence="6 12" id="KW-0067">ATP-binding</keyword>
<dbReference type="Gene3D" id="3.40.50.300">
    <property type="entry name" value="P-loop containing nucleotide triphosphate hydrolases"/>
    <property type="match status" value="1"/>
</dbReference>
<dbReference type="GO" id="GO:0005886">
    <property type="term" value="C:plasma membrane"/>
    <property type="evidence" value="ECO:0007669"/>
    <property type="project" value="UniProtKB-SubCell"/>
</dbReference>
<dbReference type="SUPFAM" id="SSF52540">
    <property type="entry name" value="P-loop containing nucleoside triphosphate hydrolases"/>
    <property type="match status" value="1"/>
</dbReference>
<dbReference type="Pfam" id="PF00005">
    <property type="entry name" value="ABC_tran"/>
    <property type="match status" value="1"/>
</dbReference>
<evidence type="ECO:0000256" key="3">
    <source>
        <dbReference type="ARBA" id="ARBA00022475"/>
    </source>
</evidence>
<comment type="subcellular location">
    <subcellularLocation>
        <location evidence="1">Cell membrane</location>
        <topology evidence="1">Multi-pass membrane protein</topology>
    </subcellularLocation>
</comment>
<dbReference type="AlphaFoldDB" id="A0A1H3IQ34"/>
<dbReference type="OrthoDB" id="9808328at2"/>
<evidence type="ECO:0000259" key="11">
    <source>
        <dbReference type="PROSITE" id="PS50929"/>
    </source>
</evidence>
<dbReference type="Gene3D" id="1.20.1560.10">
    <property type="entry name" value="ABC transporter type 1, transmembrane domain"/>
    <property type="match status" value="1"/>
</dbReference>
<evidence type="ECO:0000256" key="7">
    <source>
        <dbReference type="ARBA" id="ARBA00022989"/>
    </source>
</evidence>
<dbReference type="Pfam" id="PF00664">
    <property type="entry name" value="ABC_membrane"/>
    <property type="match status" value="1"/>
</dbReference>
<dbReference type="SUPFAM" id="SSF90123">
    <property type="entry name" value="ABC transporter transmembrane region"/>
    <property type="match status" value="1"/>
</dbReference>
<dbReference type="STRING" id="1244108.SAMN05444004_10160"/>
<dbReference type="PROSITE" id="PS00211">
    <property type="entry name" value="ABC_TRANSPORTER_1"/>
    <property type="match status" value="1"/>
</dbReference>
<feature type="domain" description="ABC transmembrane type-1" evidence="11">
    <location>
        <begin position="1"/>
        <end position="277"/>
    </location>
</feature>
<accession>A0A1H3IQ34</accession>
<dbReference type="EMBL" id="FNPX01000001">
    <property type="protein sequence ID" value="SDY29218.1"/>
    <property type="molecule type" value="Genomic_DNA"/>
</dbReference>
<dbReference type="PROSITE" id="PS50929">
    <property type="entry name" value="ABC_TM1F"/>
    <property type="match status" value="1"/>
</dbReference>
<evidence type="ECO:0000256" key="1">
    <source>
        <dbReference type="ARBA" id="ARBA00004651"/>
    </source>
</evidence>
<dbReference type="PANTHER" id="PTHR24221">
    <property type="entry name" value="ATP-BINDING CASSETTE SUB-FAMILY B"/>
    <property type="match status" value="1"/>
</dbReference>